<dbReference type="PANTHER" id="PTHR30055:SF235">
    <property type="entry name" value="TRANSCRIPTIONAL REGULATORY PROTEIN"/>
    <property type="match status" value="1"/>
</dbReference>
<dbReference type="AlphaFoldDB" id="A0A9X3SNW3"/>
<proteinExistence type="predicted"/>
<reference evidence="5" key="1">
    <citation type="submission" date="2021-10" db="EMBL/GenBank/DDBJ databases">
        <title>Streptomonospora sp. nov., isolated from mangrove soil.</title>
        <authorList>
            <person name="Chen X."/>
            <person name="Ge X."/>
            <person name="Liu W."/>
        </authorList>
    </citation>
    <scope>NUCLEOTIDE SEQUENCE</scope>
    <source>
        <strain evidence="5">S1-112</strain>
    </source>
</reference>
<dbReference type="EMBL" id="JAJAQC010000019">
    <property type="protein sequence ID" value="MDA0565346.1"/>
    <property type="molecule type" value="Genomic_DNA"/>
</dbReference>
<evidence type="ECO:0000259" key="4">
    <source>
        <dbReference type="PROSITE" id="PS50977"/>
    </source>
</evidence>
<dbReference type="InterPro" id="IPR041678">
    <property type="entry name" value="TetR_C_16"/>
</dbReference>
<feature type="DNA-binding region" description="H-T-H motif" evidence="2">
    <location>
        <begin position="43"/>
        <end position="62"/>
    </location>
</feature>
<evidence type="ECO:0000256" key="2">
    <source>
        <dbReference type="PROSITE-ProRule" id="PRU00335"/>
    </source>
</evidence>
<dbReference type="InterPro" id="IPR009057">
    <property type="entry name" value="Homeodomain-like_sf"/>
</dbReference>
<dbReference type="PRINTS" id="PR00455">
    <property type="entry name" value="HTHTETR"/>
</dbReference>
<accession>A0A9X3SNW3</accession>
<comment type="caution">
    <text evidence="5">The sequence shown here is derived from an EMBL/GenBank/DDBJ whole genome shotgun (WGS) entry which is preliminary data.</text>
</comment>
<evidence type="ECO:0000256" key="3">
    <source>
        <dbReference type="SAM" id="MobiDB-lite"/>
    </source>
</evidence>
<gene>
    <name evidence="5" type="ORF">LG943_13630</name>
</gene>
<dbReference type="Proteomes" id="UP001140076">
    <property type="component" value="Unassembled WGS sequence"/>
</dbReference>
<keyword evidence="1 2" id="KW-0238">DNA-binding</keyword>
<evidence type="ECO:0000256" key="1">
    <source>
        <dbReference type="ARBA" id="ARBA00023125"/>
    </source>
</evidence>
<dbReference type="InterPro" id="IPR001647">
    <property type="entry name" value="HTH_TetR"/>
</dbReference>
<feature type="domain" description="HTH tetR-type" evidence="4">
    <location>
        <begin position="20"/>
        <end position="80"/>
    </location>
</feature>
<feature type="compositionally biased region" description="Low complexity" evidence="3">
    <location>
        <begin position="201"/>
        <end position="225"/>
    </location>
</feature>
<evidence type="ECO:0000313" key="6">
    <source>
        <dbReference type="Proteomes" id="UP001140076"/>
    </source>
</evidence>
<organism evidence="5 6">
    <name type="scientific">Streptomonospora mangrovi</name>
    <dbReference type="NCBI Taxonomy" id="2883123"/>
    <lineage>
        <taxon>Bacteria</taxon>
        <taxon>Bacillati</taxon>
        <taxon>Actinomycetota</taxon>
        <taxon>Actinomycetes</taxon>
        <taxon>Streptosporangiales</taxon>
        <taxon>Nocardiopsidaceae</taxon>
        <taxon>Streptomonospora</taxon>
    </lineage>
</organism>
<sequence length="238" mass="24050">MSPSQPTGTPRPGTRADRRRRTEERILAAARALFAESGYDRTTIRAVAAAANTDPGLVMRYFGAKEELFARATEAAPEAPVSGTPEEVAELLLASFADKLDTDATATLAMLRSMLTHPEAASDVRAAVSAQQRQAAAAMPGADADVRAGIIGAAILGVVVGRRLLRLDGLADAPTEEVVALLRPAVRGLVDGVRDPGPDVGAGEAGSAPGAAPASGSGGTKAAEGAEGDAEADSAAQS</sequence>
<dbReference type="PANTHER" id="PTHR30055">
    <property type="entry name" value="HTH-TYPE TRANSCRIPTIONAL REGULATOR RUTR"/>
    <property type="match status" value="1"/>
</dbReference>
<dbReference type="SUPFAM" id="SSF46689">
    <property type="entry name" value="Homeodomain-like"/>
    <property type="match status" value="1"/>
</dbReference>
<dbReference type="InterPro" id="IPR050109">
    <property type="entry name" value="HTH-type_TetR-like_transc_reg"/>
</dbReference>
<dbReference type="Pfam" id="PF00440">
    <property type="entry name" value="TetR_N"/>
    <property type="match status" value="1"/>
</dbReference>
<dbReference type="RefSeq" id="WP_270072618.1">
    <property type="nucleotide sequence ID" value="NZ_JAJAQC010000019.1"/>
</dbReference>
<feature type="region of interest" description="Disordered" evidence="3">
    <location>
        <begin position="1"/>
        <end position="22"/>
    </location>
</feature>
<protein>
    <submittedName>
        <fullName evidence="5">TetR family transcriptional regulator</fullName>
    </submittedName>
</protein>
<name>A0A9X3SNW3_9ACTN</name>
<dbReference type="SUPFAM" id="SSF48498">
    <property type="entry name" value="Tetracyclin repressor-like, C-terminal domain"/>
    <property type="match status" value="1"/>
</dbReference>
<dbReference type="GO" id="GO:0000976">
    <property type="term" value="F:transcription cis-regulatory region binding"/>
    <property type="evidence" value="ECO:0007669"/>
    <property type="project" value="TreeGrafter"/>
</dbReference>
<evidence type="ECO:0000313" key="5">
    <source>
        <dbReference type="EMBL" id="MDA0565346.1"/>
    </source>
</evidence>
<keyword evidence="6" id="KW-1185">Reference proteome</keyword>
<dbReference type="Pfam" id="PF17920">
    <property type="entry name" value="TetR_C_16"/>
    <property type="match status" value="1"/>
</dbReference>
<dbReference type="Gene3D" id="1.10.357.10">
    <property type="entry name" value="Tetracycline Repressor, domain 2"/>
    <property type="match status" value="1"/>
</dbReference>
<dbReference type="GO" id="GO:0003700">
    <property type="term" value="F:DNA-binding transcription factor activity"/>
    <property type="evidence" value="ECO:0007669"/>
    <property type="project" value="TreeGrafter"/>
</dbReference>
<feature type="region of interest" description="Disordered" evidence="3">
    <location>
        <begin position="193"/>
        <end position="238"/>
    </location>
</feature>
<dbReference type="Gene3D" id="1.10.10.60">
    <property type="entry name" value="Homeodomain-like"/>
    <property type="match status" value="1"/>
</dbReference>
<dbReference type="InterPro" id="IPR036271">
    <property type="entry name" value="Tet_transcr_reg_TetR-rel_C_sf"/>
</dbReference>
<dbReference type="PROSITE" id="PS50977">
    <property type="entry name" value="HTH_TETR_2"/>
    <property type="match status" value="1"/>
</dbReference>